<evidence type="ECO:0000313" key="1">
    <source>
        <dbReference type="EMBL" id="MEQ2172828.1"/>
    </source>
</evidence>
<comment type="caution">
    <text evidence="1">The sequence shown here is derived from an EMBL/GenBank/DDBJ whole genome shotgun (WGS) entry which is preliminary data.</text>
</comment>
<gene>
    <name evidence="1" type="ORF">GOODEAATRI_025422</name>
</gene>
<reference evidence="1 2" key="1">
    <citation type="submission" date="2021-06" db="EMBL/GenBank/DDBJ databases">
        <authorList>
            <person name="Palmer J.M."/>
        </authorList>
    </citation>
    <scope>NUCLEOTIDE SEQUENCE [LARGE SCALE GENOMIC DNA]</scope>
    <source>
        <strain evidence="1 2">GA_2019</strain>
        <tissue evidence="1">Muscle</tissue>
    </source>
</reference>
<proteinExistence type="predicted"/>
<dbReference type="EMBL" id="JAHRIO010042965">
    <property type="protein sequence ID" value="MEQ2172828.1"/>
    <property type="molecule type" value="Genomic_DNA"/>
</dbReference>
<dbReference type="Proteomes" id="UP001476798">
    <property type="component" value="Unassembled WGS sequence"/>
</dbReference>
<organism evidence="1 2">
    <name type="scientific">Goodea atripinnis</name>
    <dbReference type="NCBI Taxonomy" id="208336"/>
    <lineage>
        <taxon>Eukaryota</taxon>
        <taxon>Metazoa</taxon>
        <taxon>Chordata</taxon>
        <taxon>Craniata</taxon>
        <taxon>Vertebrata</taxon>
        <taxon>Euteleostomi</taxon>
        <taxon>Actinopterygii</taxon>
        <taxon>Neopterygii</taxon>
        <taxon>Teleostei</taxon>
        <taxon>Neoteleostei</taxon>
        <taxon>Acanthomorphata</taxon>
        <taxon>Ovalentaria</taxon>
        <taxon>Atherinomorphae</taxon>
        <taxon>Cyprinodontiformes</taxon>
        <taxon>Goodeidae</taxon>
        <taxon>Goodea</taxon>
    </lineage>
</organism>
<sequence>MLKHGAARRDRPSLWRSVPLLNPDKDNFSRLNIAIHLIVSTPLSPFSGMSLLVLHFKLQAHPQLGDLLPQIVMGHYPLTLSNPLSSQMSLLSLLPPVHYREFYLSGGTSFDRAVLRINPQ</sequence>
<accession>A0ABV0NQJ7</accession>
<keyword evidence="2" id="KW-1185">Reference proteome</keyword>
<evidence type="ECO:0000313" key="2">
    <source>
        <dbReference type="Proteomes" id="UP001476798"/>
    </source>
</evidence>
<name>A0ABV0NQJ7_9TELE</name>
<protein>
    <submittedName>
        <fullName evidence="1">Uncharacterized protein</fullName>
    </submittedName>
</protein>